<sequence length="396" mass="41667">MASAVTSSADKGVTQDAEHAHLCSANHVAIIGNTSDTTKPGSRERTPTQRLEQVPRKCEYERVSEHDNLLSRERKRLSRERKAARVAANGPGRHASPLEEKIAAGSVSPIQASSTSSSKSQTPPFPIPTAPLGMETSTNAADMCTIVPTGDQTISPAWATTQGFNPKDMAPWMVQPAATTTLNSTITTHGFAANQDTLNTLRSVADPSLLEVSAPPAPSSLSSDSPSLMSMAWTDSDKQSESPCESNFLPHHLTDFSSALQAMVNGPLGTASPAVDSMELNSAIDTPLKLFSDVQQLPSLVDSASPSEGSNALSESTPSALNSSNAISPLSPRLAPSAFEDFDSRGLAGFGTPEVQHLGLYSSSLPLQDSNFAYGADLEASSMPAYASPWKQLTSN</sequence>
<reference evidence="2 3" key="1">
    <citation type="submission" date="2017-10" db="EMBL/GenBank/DDBJ databases">
        <title>A novel species of cold-tolerant Malassezia isolated from bats.</title>
        <authorList>
            <person name="Lorch J.M."/>
            <person name="Palmer J.M."/>
            <person name="Vanderwolf K.J."/>
            <person name="Schmidt K.Z."/>
            <person name="Verant M.L."/>
            <person name="Weller T.J."/>
            <person name="Blehert D.S."/>
        </authorList>
    </citation>
    <scope>NUCLEOTIDE SEQUENCE [LARGE SCALE GENOMIC DNA]</scope>
    <source>
        <strain evidence="2 3">NWHC:44797-103</strain>
    </source>
</reference>
<evidence type="ECO:0000256" key="1">
    <source>
        <dbReference type="SAM" id="MobiDB-lite"/>
    </source>
</evidence>
<dbReference type="AlphaFoldDB" id="A0A2N1J8E5"/>
<dbReference type="EMBL" id="KZ454993">
    <property type="protein sequence ID" value="PKI82819.1"/>
    <property type="molecule type" value="Genomic_DNA"/>
</dbReference>
<accession>A0A2N1J8E5</accession>
<protein>
    <submittedName>
        <fullName evidence="2">Uncharacterized protein</fullName>
    </submittedName>
</protein>
<dbReference type="OrthoDB" id="39175at2759"/>
<proteinExistence type="predicted"/>
<feature type="region of interest" description="Disordered" evidence="1">
    <location>
        <begin position="301"/>
        <end position="327"/>
    </location>
</feature>
<feature type="compositionally biased region" description="Low complexity" evidence="1">
    <location>
        <begin position="210"/>
        <end position="230"/>
    </location>
</feature>
<keyword evidence="3" id="KW-1185">Reference proteome</keyword>
<organism evidence="2 3">
    <name type="scientific">Malassezia vespertilionis</name>
    <dbReference type="NCBI Taxonomy" id="2020962"/>
    <lineage>
        <taxon>Eukaryota</taxon>
        <taxon>Fungi</taxon>
        <taxon>Dikarya</taxon>
        <taxon>Basidiomycota</taxon>
        <taxon>Ustilaginomycotina</taxon>
        <taxon>Malasseziomycetes</taxon>
        <taxon>Malasseziales</taxon>
        <taxon>Malasseziaceae</taxon>
        <taxon>Malassezia</taxon>
    </lineage>
</organism>
<evidence type="ECO:0000313" key="3">
    <source>
        <dbReference type="Proteomes" id="UP000232875"/>
    </source>
</evidence>
<feature type="region of interest" description="Disordered" evidence="1">
    <location>
        <begin position="210"/>
        <end position="247"/>
    </location>
</feature>
<feature type="region of interest" description="Disordered" evidence="1">
    <location>
        <begin position="29"/>
        <end position="130"/>
    </location>
</feature>
<name>A0A2N1J8E5_9BASI</name>
<evidence type="ECO:0000313" key="2">
    <source>
        <dbReference type="EMBL" id="PKI82819.1"/>
    </source>
</evidence>
<feature type="compositionally biased region" description="Basic residues" evidence="1">
    <location>
        <begin position="73"/>
        <end position="84"/>
    </location>
</feature>
<feature type="compositionally biased region" description="Low complexity" evidence="1">
    <location>
        <begin position="106"/>
        <end position="120"/>
    </location>
</feature>
<dbReference type="STRING" id="2020962.A0A2N1J8E5"/>
<gene>
    <name evidence="2" type="ORF">MVES_003280</name>
</gene>
<dbReference type="Proteomes" id="UP000232875">
    <property type="component" value="Unassembled WGS sequence"/>
</dbReference>
<feature type="compositionally biased region" description="Basic and acidic residues" evidence="1">
    <location>
        <begin position="41"/>
        <end position="72"/>
    </location>
</feature>